<evidence type="ECO:0000256" key="7">
    <source>
        <dbReference type="ARBA" id="ARBA00022490"/>
    </source>
</evidence>
<evidence type="ECO:0000256" key="3">
    <source>
        <dbReference type="ARBA" id="ARBA00004629"/>
    </source>
</evidence>
<keyword evidence="13" id="KW-0137">Centromere</keyword>
<evidence type="ECO:0000256" key="15">
    <source>
        <dbReference type="SAM" id="MobiDB-lite"/>
    </source>
</evidence>
<dbReference type="GO" id="GO:0044732">
    <property type="term" value="C:mitotic spindle pole body"/>
    <property type="evidence" value="ECO:0007669"/>
    <property type="project" value="TreeGrafter"/>
</dbReference>
<sequence>MSVEPYDSAAKRPTPRPRTPRPTTPLRAASQASFRESTRASNDINPAFPLSVFENAFAELSDAMTDLEANMMHFQIMHESLDRFSESFASFLYGLNMNAFCVDFPEGPIPESFKRERDAPQVPSTPKTDHEGETTIMTTDTTFIDNPPTVTKPRIRSALPEPRQSRLPAARGDATGRRATRARGRASGLARPTGRGGR</sequence>
<feature type="compositionally biased region" description="Polar residues" evidence="15">
    <location>
        <begin position="30"/>
        <end position="41"/>
    </location>
</feature>
<feature type="region of interest" description="Disordered" evidence="15">
    <location>
        <begin position="113"/>
        <end position="132"/>
    </location>
</feature>
<name>A0A0A1T9A9_9HYPO</name>
<keyword evidence="12" id="KW-0539">Nucleus</keyword>
<dbReference type="EMBL" id="CDHN01000001">
    <property type="protein sequence ID" value="CEJ82872.1"/>
    <property type="molecule type" value="Genomic_DNA"/>
</dbReference>
<feature type="region of interest" description="Disordered" evidence="15">
    <location>
        <begin position="1"/>
        <end position="41"/>
    </location>
</feature>
<dbReference type="Proteomes" id="UP000039046">
    <property type="component" value="Unassembled WGS sequence"/>
</dbReference>
<dbReference type="OrthoDB" id="5586015at2759"/>
<evidence type="ECO:0000256" key="13">
    <source>
        <dbReference type="ARBA" id="ARBA00023328"/>
    </source>
</evidence>
<dbReference type="InterPro" id="IPR013962">
    <property type="entry name" value="DASH_Dam1"/>
</dbReference>
<protein>
    <recommendedName>
        <fullName evidence="5">DASH complex subunit DAM1</fullName>
    </recommendedName>
    <alternativeName>
        <fullName evidence="14">Outer kinetochore protein DAM1</fullName>
    </alternativeName>
</protein>
<evidence type="ECO:0000256" key="8">
    <source>
        <dbReference type="ARBA" id="ARBA00022701"/>
    </source>
</evidence>
<evidence type="ECO:0000256" key="4">
    <source>
        <dbReference type="ARBA" id="ARBA00010073"/>
    </source>
</evidence>
<dbReference type="HOGENOM" id="CLU_083960_0_0_1"/>
<keyword evidence="11" id="KW-0206">Cytoskeleton</keyword>
<dbReference type="STRING" id="1531966.A0A0A1T9A9"/>
<keyword evidence="17" id="KW-1185">Reference proteome</keyword>
<dbReference type="GO" id="GO:1990758">
    <property type="term" value="P:mitotic sister chromatid biorientation"/>
    <property type="evidence" value="ECO:0007669"/>
    <property type="project" value="TreeGrafter"/>
</dbReference>
<dbReference type="AlphaFoldDB" id="A0A0A1T9A9"/>
<keyword evidence="10" id="KW-0995">Kinetochore</keyword>
<dbReference type="PANTHER" id="PTHR28113:SF1">
    <property type="entry name" value="DASH COMPLEX SUBUNIT DAM1"/>
    <property type="match status" value="1"/>
</dbReference>
<comment type="subcellular location">
    <subcellularLocation>
        <location evidence="3">Chromosome</location>
        <location evidence="3">Centromere</location>
        <location evidence="3">Kinetochore</location>
    </subcellularLocation>
    <subcellularLocation>
        <location evidence="2">Cytoplasm</location>
        <location evidence="2">Cytoskeleton</location>
        <location evidence="2">Spindle</location>
    </subcellularLocation>
    <subcellularLocation>
        <location evidence="1">Nucleus</location>
    </subcellularLocation>
</comment>
<evidence type="ECO:0000313" key="17">
    <source>
        <dbReference type="Proteomes" id="UP000039046"/>
    </source>
</evidence>
<accession>A0A0A1T9A9</accession>
<dbReference type="GO" id="GO:0042729">
    <property type="term" value="C:DASH complex"/>
    <property type="evidence" value="ECO:0007669"/>
    <property type="project" value="InterPro"/>
</dbReference>
<evidence type="ECO:0000256" key="6">
    <source>
        <dbReference type="ARBA" id="ARBA00022454"/>
    </source>
</evidence>
<dbReference type="PANTHER" id="PTHR28113">
    <property type="entry name" value="DASH COMPLEX SUBUNIT DAM1"/>
    <property type="match status" value="1"/>
</dbReference>
<evidence type="ECO:0000256" key="10">
    <source>
        <dbReference type="ARBA" id="ARBA00022838"/>
    </source>
</evidence>
<evidence type="ECO:0000256" key="5">
    <source>
        <dbReference type="ARBA" id="ARBA00020497"/>
    </source>
</evidence>
<reference evidence="16 17" key="1">
    <citation type="journal article" date="2015" name="Genome Announc.">
        <title>Draft Genome Sequence and Gene Annotation of the Entomopathogenic Fungus Verticillium hemipterigenum.</title>
        <authorList>
            <person name="Horn F."/>
            <person name="Habel A."/>
            <person name="Scharf D.H."/>
            <person name="Dworschak J."/>
            <person name="Brakhage A.A."/>
            <person name="Guthke R."/>
            <person name="Hertweck C."/>
            <person name="Linde J."/>
        </authorList>
    </citation>
    <scope>NUCLEOTIDE SEQUENCE [LARGE SCALE GENOMIC DNA]</scope>
</reference>
<evidence type="ECO:0000256" key="12">
    <source>
        <dbReference type="ARBA" id="ARBA00023242"/>
    </source>
</evidence>
<evidence type="ECO:0000256" key="9">
    <source>
        <dbReference type="ARBA" id="ARBA00022829"/>
    </source>
</evidence>
<evidence type="ECO:0000256" key="11">
    <source>
        <dbReference type="ARBA" id="ARBA00023212"/>
    </source>
</evidence>
<proteinExistence type="inferred from homology"/>
<evidence type="ECO:0000313" key="16">
    <source>
        <dbReference type="EMBL" id="CEJ82872.1"/>
    </source>
</evidence>
<evidence type="ECO:0000256" key="1">
    <source>
        <dbReference type="ARBA" id="ARBA00004123"/>
    </source>
</evidence>
<comment type="similarity">
    <text evidence="4">Belongs to the DASH complex DAM1 family.</text>
</comment>
<organism evidence="16 17">
    <name type="scientific">[Torrubiella] hemipterigena</name>
    <dbReference type="NCBI Taxonomy" id="1531966"/>
    <lineage>
        <taxon>Eukaryota</taxon>
        <taxon>Fungi</taxon>
        <taxon>Dikarya</taxon>
        <taxon>Ascomycota</taxon>
        <taxon>Pezizomycotina</taxon>
        <taxon>Sordariomycetes</taxon>
        <taxon>Hypocreomycetidae</taxon>
        <taxon>Hypocreales</taxon>
        <taxon>Clavicipitaceae</taxon>
        <taxon>Clavicipitaceae incertae sedis</taxon>
        <taxon>'Torrubiella' clade</taxon>
    </lineage>
</organism>
<keyword evidence="9" id="KW-0159">Chromosome partition</keyword>
<keyword evidence="7" id="KW-0963">Cytoplasm</keyword>
<gene>
    <name evidence="16" type="ORF">VHEMI02915</name>
</gene>
<keyword evidence="6" id="KW-0158">Chromosome</keyword>
<evidence type="ECO:0000256" key="14">
    <source>
        <dbReference type="ARBA" id="ARBA00030453"/>
    </source>
</evidence>
<evidence type="ECO:0000256" key="2">
    <source>
        <dbReference type="ARBA" id="ARBA00004186"/>
    </source>
</evidence>
<dbReference type="GO" id="GO:1990537">
    <property type="term" value="C:mitotic spindle polar microtubule"/>
    <property type="evidence" value="ECO:0007669"/>
    <property type="project" value="TreeGrafter"/>
</dbReference>
<feature type="region of interest" description="Disordered" evidence="15">
    <location>
        <begin position="140"/>
        <end position="198"/>
    </location>
</feature>
<dbReference type="Pfam" id="PF08653">
    <property type="entry name" value="DASH_Dam1"/>
    <property type="match status" value="1"/>
</dbReference>
<keyword evidence="8" id="KW-0493">Microtubule</keyword>